<dbReference type="InterPro" id="IPR018314">
    <property type="entry name" value="RsmB/NOL1/NOP2-like_CS"/>
</dbReference>
<dbReference type="PANTHER" id="PTHR22807:SF53">
    <property type="entry name" value="RIBOSOMAL RNA SMALL SUBUNIT METHYLTRANSFERASE B-RELATED"/>
    <property type="match status" value="1"/>
</dbReference>
<keyword evidence="6" id="KW-0698">rRNA processing</keyword>
<reference evidence="16 17" key="1">
    <citation type="submission" date="2017-08" db="EMBL/GenBank/DDBJ databases">
        <authorList>
            <person name="de Groot N.N."/>
        </authorList>
    </citation>
    <scope>NUCLEOTIDE SEQUENCE [LARGE SCALE GENOMIC DNA]</scope>
    <source>
        <strain evidence="16 17">JC228</strain>
    </source>
</reference>
<dbReference type="InterPro" id="IPR001678">
    <property type="entry name" value="MeTrfase_RsmB-F_NOP2_dom"/>
</dbReference>
<evidence type="ECO:0000256" key="6">
    <source>
        <dbReference type="ARBA" id="ARBA00022552"/>
    </source>
</evidence>
<protein>
    <recommendedName>
        <fullName evidence="4">16S rRNA (cytosine(967)-C(5))-methyltransferase</fullName>
        <ecNumber evidence="4">2.1.1.176</ecNumber>
    </recommendedName>
    <alternativeName>
        <fullName evidence="11">16S rRNA m5C967 methyltransferase</fullName>
    </alternativeName>
    <alternativeName>
        <fullName evidence="12">rRNA (cytosine-C(5)-)-methyltransferase RsmB</fullName>
    </alternativeName>
</protein>
<evidence type="ECO:0000256" key="10">
    <source>
        <dbReference type="ARBA" id="ARBA00022884"/>
    </source>
</evidence>
<dbReference type="Gene3D" id="3.30.70.1170">
    <property type="entry name" value="Sun protein, domain 3"/>
    <property type="match status" value="1"/>
</dbReference>
<dbReference type="InterPro" id="IPR049560">
    <property type="entry name" value="MeTrfase_RsmB-F_NOP2_cat"/>
</dbReference>
<evidence type="ECO:0000256" key="12">
    <source>
        <dbReference type="ARBA" id="ARBA00031088"/>
    </source>
</evidence>
<dbReference type="GO" id="GO:0003723">
    <property type="term" value="F:RNA binding"/>
    <property type="evidence" value="ECO:0007669"/>
    <property type="project" value="UniProtKB-UniRule"/>
</dbReference>
<dbReference type="PROSITE" id="PS01153">
    <property type="entry name" value="NOL1_NOP2_SUN"/>
    <property type="match status" value="1"/>
</dbReference>
<keyword evidence="17" id="KW-1185">Reference proteome</keyword>
<accession>A0A285D153</accession>
<dbReference type="PRINTS" id="PR02008">
    <property type="entry name" value="RCMTFAMILY"/>
</dbReference>
<dbReference type="NCBIfam" id="NF011494">
    <property type="entry name" value="PRK14902.1"/>
    <property type="match status" value="1"/>
</dbReference>
<evidence type="ECO:0000256" key="13">
    <source>
        <dbReference type="ARBA" id="ARBA00047283"/>
    </source>
</evidence>
<feature type="binding site" evidence="14">
    <location>
        <position position="282"/>
    </location>
    <ligand>
        <name>S-adenosyl-L-methionine</name>
        <dbReference type="ChEBI" id="CHEBI:59789"/>
    </ligand>
</feature>
<keyword evidence="5" id="KW-0963">Cytoplasm</keyword>
<dbReference type="Gene3D" id="1.10.940.10">
    <property type="entry name" value="NusB-like"/>
    <property type="match status" value="1"/>
</dbReference>
<dbReference type="OrthoDB" id="9810297at2"/>
<comment type="subcellular location">
    <subcellularLocation>
        <location evidence="2">Cytoplasm</location>
    </subcellularLocation>
</comment>
<evidence type="ECO:0000256" key="8">
    <source>
        <dbReference type="ARBA" id="ARBA00022679"/>
    </source>
</evidence>
<dbReference type="RefSeq" id="WP_097159538.1">
    <property type="nucleotide sequence ID" value="NZ_JBEPMQ010000007.1"/>
</dbReference>
<sequence>MTKPNVRFACLNLLTTIDKEQAYSNIVLQRELDKGDYSAKDKALLTEILYGTLQRKLSLDFFLEPFIKGKKVKGWVRWLLRLTLYQIVFLDKIPERAAIYEAVEIAKKRGNKSIAGFVNGVLRSVGREGIRDIKSIEDPVQRLAIETSHPVWLVKRWIAQWGMEETEKMCRENLMAPVQTARVNLNRVSREDALQKLKEEGFAAEPSPLLKEAIRMVKGSIVKSTLFQEGYVTIQDESSMLPAYALGVEDNMIILDACAAPGGKTTHIAEKLHQTGKVHSFDIHDHKVQLIKDNVNRLQLKNVEAEQGDSRQIQNRFADQTFDRILVDAPCSGFGVLKRKPEAKYEKEEKDILQLQKVQLEILNAVAQLLKQNGILVYSTCTIDMDENHETVRAFLQSQSDYVLDESVKSRVPDAFQPFVKEGELQLLPHTLNTDGFFVAAFRRR</sequence>
<dbReference type="PANTHER" id="PTHR22807">
    <property type="entry name" value="NOP2 YEAST -RELATED NOL1/NOP2/FMU SUN DOMAIN-CONTAINING"/>
    <property type="match status" value="1"/>
</dbReference>
<dbReference type="EC" id="2.1.1.176" evidence="4"/>
<dbReference type="EMBL" id="OAOP01000007">
    <property type="protein sequence ID" value="SNX73541.1"/>
    <property type="molecule type" value="Genomic_DNA"/>
</dbReference>
<keyword evidence="7 14" id="KW-0489">Methyltransferase</keyword>
<dbReference type="GO" id="GO:0008649">
    <property type="term" value="F:rRNA methyltransferase activity"/>
    <property type="evidence" value="ECO:0007669"/>
    <property type="project" value="InterPro"/>
</dbReference>
<dbReference type="FunFam" id="1.10.940.10:FF:000006">
    <property type="entry name" value="16S rRNA (Cytosine(967)-C(5))-methyltransferase RsmB"/>
    <property type="match status" value="1"/>
</dbReference>
<evidence type="ECO:0000256" key="14">
    <source>
        <dbReference type="PROSITE-ProRule" id="PRU01023"/>
    </source>
</evidence>
<proteinExistence type="inferred from homology"/>
<evidence type="ECO:0000256" key="4">
    <source>
        <dbReference type="ARBA" id="ARBA00012140"/>
    </source>
</evidence>
<comment type="function">
    <text evidence="1">Specifically methylates the cytosine at position 967 (m5C967) of 16S rRNA.</text>
</comment>
<dbReference type="Pfam" id="PF01189">
    <property type="entry name" value="Methyltr_RsmB-F"/>
    <property type="match status" value="1"/>
</dbReference>
<evidence type="ECO:0000256" key="5">
    <source>
        <dbReference type="ARBA" id="ARBA00022490"/>
    </source>
</evidence>
<evidence type="ECO:0000313" key="17">
    <source>
        <dbReference type="Proteomes" id="UP000219546"/>
    </source>
</evidence>
<evidence type="ECO:0000259" key="15">
    <source>
        <dbReference type="PROSITE" id="PS51686"/>
    </source>
</evidence>
<evidence type="ECO:0000256" key="2">
    <source>
        <dbReference type="ARBA" id="ARBA00004496"/>
    </source>
</evidence>
<dbReference type="GO" id="GO:0005737">
    <property type="term" value="C:cytoplasm"/>
    <property type="evidence" value="ECO:0007669"/>
    <property type="project" value="UniProtKB-SubCell"/>
</dbReference>
<feature type="active site" description="Nucleophile" evidence="14">
    <location>
        <position position="381"/>
    </location>
</feature>
<dbReference type="Gene3D" id="3.40.50.150">
    <property type="entry name" value="Vaccinia Virus protein VP39"/>
    <property type="match status" value="1"/>
</dbReference>
<comment type="similarity">
    <text evidence="3 14">Belongs to the class I-like SAM-binding methyltransferase superfamily. RsmB/NOP family.</text>
</comment>
<dbReference type="InterPro" id="IPR035926">
    <property type="entry name" value="NusB-like_sf"/>
</dbReference>
<dbReference type="InterPro" id="IPR004573">
    <property type="entry name" value="rRNA_ssu_MeTfrase_B"/>
</dbReference>
<dbReference type="InterPro" id="IPR029063">
    <property type="entry name" value="SAM-dependent_MTases_sf"/>
</dbReference>
<dbReference type="FunFam" id="3.30.70.1170:FF:000003">
    <property type="entry name" value="16S rRNA (Cytosine(967)-C(5))-methyltransferase RsmB"/>
    <property type="match status" value="1"/>
</dbReference>
<dbReference type="AlphaFoldDB" id="A0A285D153"/>
<feature type="binding site" evidence="14">
    <location>
        <position position="309"/>
    </location>
    <ligand>
        <name>S-adenosyl-L-methionine</name>
        <dbReference type="ChEBI" id="CHEBI:59789"/>
    </ligand>
</feature>
<dbReference type="InterPro" id="IPR054728">
    <property type="entry name" value="RsmB-like_ferredoxin"/>
</dbReference>
<dbReference type="Pfam" id="PF22458">
    <property type="entry name" value="RsmF-B_ferredox"/>
    <property type="match status" value="1"/>
</dbReference>
<dbReference type="FunFam" id="3.40.50.150:FF:000022">
    <property type="entry name" value="Ribosomal RNA small subunit methyltransferase B"/>
    <property type="match status" value="1"/>
</dbReference>
<dbReference type="SUPFAM" id="SSF53335">
    <property type="entry name" value="S-adenosyl-L-methionine-dependent methyltransferases"/>
    <property type="match status" value="1"/>
</dbReference>
<feature type="domain" description="SAM-dependent MTase RsmB/NOP-type" evidence="15">
    <location>
        <begin position="169"/>
        <end position="445"/>
    </location>
</feature>
<dbReference type="Pfam" id="PF01029">
    <property type="entry name" value="NusB"/>
    <property type="match status" value="1"/>
</dbReference>
<keyword evidence="10 14" id="KW-0694">RNA-binding</keyword>
<comment type="catalytic activity">
    <reaction evidence="13">
        <text>cytidine(967) in 16S rRNA + S-adenosyl-L-methionine = 5-methylcytidine(967) in 16S rRNA + S-adenosyl-L-homocysteine + H(+)</text>
        <dbReference type="Rhea" id="RHEA:42748"/>
        <dbReference type="Rhea" id="RHEA-COMP:10219"/>
        <dbReference type="Rhea" id="RHEA-COMP:10220"/>
        <dbReference type="ChEBI" id="CHEBI:15378"/>
        <dbReference type="ChEBI" id="CHEBI:57856"/>
        <dbReference type="ChEBI" id="CHEBI:59789"/>
        <dbReference type="ChEBI" id="CHEBI:74483"/>
        <dbReference type="ChEBI" id="CHEBI:82748"/>
        <dbReference type="EC" id="2.1.1.176"/>
    </reaction>
</comment>
<organism evidence="16 17">
    <name type="scientific">Bacillus oleivorans</name>
    <dbReference type="NCBI Taxonomy" id="1448271"/>
    <lineage>
        <taxon>Bacteria</taxon>
        <taxon>Bacillati</taxon>
        <taxon>Bacillota</taxon>
        <taxon>Bacilli</taxon>
        <taxon>Bacillales</taxon>
        <taxon>Bacillaceae</taxon>
        <taxon>Bacillus</taxon>
    </lineage>
</organism>
<evidence type="ECO:0000256" key="3">
    <source>
        <dbReference type="ARBA" id="ARBA00007494"/>
    </source>
</evidence>
<evidence type="ECO:0000256" key="1">
    <source>
        <dbReference type="ARBA" id="ARBA00002724"/>
    </source>
</evidence>
<dbReference type="CDD" id="cd02440">
    <property type="entry name" value="AdoMet_MTases"/>
    <property type="match status" value="1"/>
</dbReference>
<dbReference type="SUPFAM" id="SSF48013">
    <property type="entry name" value="NusB-like"/>
    <property type="match status" value="1"/>
</dbReference>
<evidence type="ECO:0000313" key="16">
    <source>
        <dbReference type="EMBL" id="SNX73541.1"/>
    </source>
</evidence>
<feature type="binding site" evidence="14">
    <location>
        <begin position="258"/>
        <end position="264"/>
    </location>
    <ligand>
        <name>S-adenosyl-L-methionine</name>
        <dbReference type="ChEBI" id="CHEBI:59789"/>
    </ligand>
</feature>
<evidence type="ECO:0000256" key="9">
    <source>
        <dbReference type="ARBA" id="ARBA00022691"/>
    </source>
</evidence>
<name>A0A285D153_9BACI</name>
<dbReference type="InterPro" id="IPR006027">
    <property type="entry name" value="NusB_RsmB_TIM44"/>
</dbReference>
<dbReference type="NCBIfam" id="TIGR00563">
    <property type="entry name" value="rsmB"/>
    <property type="match status" value="1"/>
</dbReference>
<dbReference type="InterPro" id="IPR023267">
    <property type="entry name" value="RCMT"/>
</dbReference>
<evidence type="ECO:0000256" key="11">
    <source>
        <dbReference type="ARBA" id="ARBA00030399"/>
    </source>
</evidence>
<gene>
    <name evidence="16" type="ORF">SAMN05877753_107116</name>
</gene>
<keyword evidence="9 14" id="KW-0949">S-adenosyl-L-methionine</keyword>
<dbReference type="GO" id="GO:0006355">
    <property type="term" value="P:regulation of DNA-templated transcription"/>
    <property type="evidence" value="ECO:0007669"/>
    <property type="project" value="InterPro"/>
</dbReference>
<dbReference type="Proteomes" id="UP000219546">
    <property type="component" value="Unassembled WGS sequence"/>
</dbReference>
<dbReference type="PROSITE" id="PS51686">
    <property type="entry name" value="SAM_MT_RSMB_NOP"/>
    <property type="match status" value="1"/>
</dbReference>
<evidence type="ECO:0000256" key="7">
    <source>
        <dbReference type="ARBA" id="ARBA00022603"/>
    </source>
</evidence>
<feature type="binding site" evidence="14">
    <location>
        <position position="328"/>
    </location>
    <ligand>
        <name>S-adenosyl-L-methionine</name>
        <dbReference type="ChEBI" id="CHEBI:59789"/>
    </ligand>
</feature>
<keyword evidence="8 14" id="KW-0808">Transferase</keyword>